<reference evidence="4 5" key="1">
    <citation type="submission" date="2023-07" db="EMBL/GenBank/DDBJ databases">
        <title>Genomic Encyclopedia of Type Strains, Phase IV (KMG-IV): sequencing the most valuable type-strain genomes for metagenomic binning, comparative biology and taxonomic classification.</title>
        <authorList>
            <person name="Goeker M."/>
        </authorList>
    </citation>
    <scope>NUCLEOTIDE SEQUENCE [LARGE SCALE GENOMIC DNA]</scope>
    <source>
        <strain evidence="4 5">DSM 17723</strain>
    </source>
</reference>
<keyword evidence="2" id="KW-0812">Transmembrane</keyword>
<sequence length="725" mass="83023">MNILITGGYGFIGSFIAERFYKENHSIYIIDNLSTGKKENIKFKHKFLIANIEDERCEAFFKSHNIDVVIHCAAQTYVKRSIEEPMKDTSSNVMGLMNILHLSKQYNVKKFVFCSSAAIYGDNQSLPLTEDLEGDPISPYGINKWTGELYCNKWDELYGVSTLIFRFSNVYGPRQHVSEESSVITYFTKQILAGQPITVHGDGEQTRDFIYVGDVAEAIYRGVISELSGVYNLSTGLEVTINQLIEEFSQHSEIKGIEHIDARSGDIRRSTLDNSKLKKDLDWVPKYYLADGLAKVIDFYQAQPAQSIEATKGKEKKKANQKIPFLSFIENLILFAIFCAASYFITPYVDTVDLWLIYILLSAILFEKTQIIFSVVFAIAVHVYLMASQGKIWTSIFVDNSLLATFTIYLLVGLIVSYKLERGRIEFEFTKDELASTQNKYEFLSTIHKDTLQVKEELKEQILRTEDSIGTIFQAIKELDKLEPEALFNGAIHVLEKTLKSKRFAIYFVNSNGYMRLAVKSSDPSFQPSASLKREKNDLIDKAILHQEIYYNRSLEIDAPLFVSPIVQNEQTIAVIICYEVEFHRLNLSYQNLVEVVSRLITSSLARANEYIHEINNERYMEGTNALKPVYFQRILENKVETMDELGIPFVMLEVQTSDYSAENLQKISALLRINDHLGFSEQDKLFILLSNTDVQDAKFVIERFKLQGIKVIVHDKEEQILHVN</sequence>
<dbReference type="SUPFAM" id="SSF51735">
    <property type="entry name" value="NAD(P)-binding Rossmann-fold domains"/>
    <property type="match status" value="1"/>
</dbReference>
<evidence type="ECO:0000256" key="1">
    <source>
        <dbReference type="ARBA" id="ARBA00007637"/>
    </source>
</evidence>
<dbReference type="Gene3D" id="3.90.25.10">
    <property type="entry name" value="UDP-galactose 4-epimerase, domain 1"/>
    <property type="match status" value="1"/>
</dbReference>
<feature type="transmembrane region" description="Helical" evidence="2">
    <location>
        <begin position="357"/>
        <end position="385"/>
    </location>
</feature>
<feature type="transmembrane region" description="Helical" evidence="2">
    <location>
        <begin position="397"/>
        <end position="418"/>
    </location>
</feature>
<gene>
    <name evidence="4" type="ORF">J2S02_000677</name>
</gene>
<accession>A0ABT9YX24</accession>
<dbReference type="RefSeq" id="WP_174879450.1">
    <property type="nucleotide sequence ID" value="NZ_CADEPK010000021.1"/>
</dbReference>
<dbReference type="Gene3D" id="3.40.50.720">
    <property type="entry name" value="NAD(P)-binding Rossmann-like Domain"/>
    <property type="match status" value="1"/>
</dbReference>
<protein>
    <submittedName>
        <fullName evidence="4">Nucleoside-diphosphate-sugar epimerase</fullName>
    </submittedName>
</protein>
<proteinExistence type="inferred from homology"/>
<evidence type="ECO:0000259" key="3">
    <source>
        <dbReference type="Pfam" id="PF01370"/>
    </source>
</evidence>
<dbReference type="PANTHER" id="PTHR43000">
    <property type="entry name" value="DTDP-D-GLUCOSE 4,6-DEHYDRATASE-RELATED"/>
    <property type="match status" value="1"/>
</dbReference>
<name>A0ABT9YX24_9BACI</name>
<comment type="caution">
    <text evidence="4">The sequence shown here is derived from an EMBL/GenBank/DDBJ whole genome shotgun (WGS) entry which is preliminary data.</text>
</comment>
<dbReference type="InterPro" id="IPR036291">
    <property type="entry name" value="NAD(P)-bd_dom_sf"/>
</dbReference>
<dbReference type="EMBL" id="JAUSTZ010000001">
    <property type="protein sequence ID" value="MDQ0224355.1"/>
    <property type="molecule type" value="Genomic_DNA"/>
</dbReference>
<keyword evidence="2" id="KW-1133">Transmembrane helix</keyword>
<evidence type="ECO:0000313" key="4">
    <source>
        <dbReference type="EMBL" id="MDQ0224355.1"/>
    </source>
</evidence>
<feature type="transmembrane region" description="Helical" evidence="2">
    <location>
        <begin position="323"/>
        <end position="345"/>
    </location>
</feature>
<dbReference type="Proteomes" id="UP001232245">
    <property type="component" value="Unassembled WGS sequence"/>
</dbReference>
<feature type="domain" description="NAD-dependent epimerase/dehydratase" evidence="3">
    <location>
        <begin position="3"/>
        <end position="221"/>
    </location>
</feature>
<dbReference type="Gene3D" id="3.30.450.40">
    <property type="match status" value="1"/>
</dbReference>
<dbReference type="InterPro" id="IPR001509">
    <property type="entry name" value="Epimerase_deHydtase"/>
</dbReference>
<dbReference type="SUPFAM" id="SSF55781">
    <property type="entry name" value="GAF domain-like"/>
    <property type="match status" value="1"/>
</dbReference>
<evidence type="ECO:0000313" key="5">
    <source>
        <dbReference type="Proteomes" id="UP001232245"/>
    </source>
</evidence>
<keyword evidence="5" id="KW-1185">Reference proteome</keyword>
<dbReference type="Pfam" id="PF01370">
    <property type="entry name" value="Epimerase"/>
    <property type="match status" value="1"/>
</dbReference>
<evidence type="ECO:0000256" key="2">
    <source>
        <dbReference type="SAM" id="Phobius"/>
    </source>
</evidence>
<dbReference type="InterPro" id="IPR029016">
    <property type="entry name" value="GAF-like_dom_sf"/>
</dbReference>
<comment type="similarity">
    <text evidence="1">Belongs to the NAD(P)-dependent epimerase/dehydratase family.</text>
</comment>
<organism evidence="4 5">
    <name type="scientific">Metabacillus niabensis</name>
    <dbReference type="NCBI Taxonomy" id="324854"/>
    <lineage>
        <taxon>Bacteria</taxon>
        <taxon>Bacillati</taxon>
        <taxon>Bacillota</taxon>
        <taxon>Bacilli</taxon>
        <taxon>Bacillales</taxon>
        <taxon>Bacillaceae</taxon>
        <taxon>Metabacillus</taxon>
    </lineage>
</organism>
<keyword evidence="2" id="KW-0472">Membrane</keyword>